<dbReference type="InterPro" id="IPR001841">
    <property type="entry name" value="Znf_RING"/>
</dbReference>
<organism evidence="4 5">
    <name type="scientific">Fusarium zealandicum</name>
    <dbReference type="NCBI Taxonomy" id="1053134"/>
    <lineage>
        <taxon>Eukaryota</taxon>
        <taxon>Fungi</taxon>
        <taxon>Dikarya</taxon>
        <taxon>Ascomycota</taxon>
        <taxon>Pezizomycotina</taxon>
        <taxon>Sordariomycetes</taxon>
        <taxon>Hypocreomycetidae</taxon>
        <taxon>Hypocreales</taxon>
        <taxon>Nectriaceae</taxon>
        <taxon>Fusarium</taxon>
        <taxon>Fusarium staphyleae species complex</taxon>
    </lineage>
</organism>
<feature type="region of interest" description="Disordered" evidence="2">
    <location>
        <begin position="261"/>
        <end position="298"/>
    </location>
</feature>
<keyword evidence="1" id="KW-0863">Zinc-finger</keyword>
<dbReference type="GO" id="GO:0008270">
    <property type="term" value="F:zinc ion binding"/>
    <property type="evidence" value="ECO:0007669"/>
    <property type="project" value="UniProtKB-KW"/>
</dbReference>
<reference evidence="4" key="2">
    <citation type="submission" date="2020-05" db="EMBL/GenBank/DDBJ databases">
        <authorList>
            <person name="Kim H.-S."/>
            <person name="Proctor R.H."/>
            <person name="Brown D.W."/>
        </authorList>
    </citation>
    <scope>NUCLEOTIDE SEQUENCE</scope>
    <source>
        <strain evidence="4">NRRL 22465</strain>
    </source>
</reference>
<dbReference type="Gene3D" id="3.30.40.10">
    <property type="entry name" value="Zinc/RING finger domain, C3HC4 (zinc finger)"/>
    <property type="match status" value="1"/>
</dbReference>
<dbReference type="Proteomes" id="UP000635477">
    <property type="component" value="Unassembled WGS sequence"/>
</dbReference>
<feature type="compositionally biased region" description="Acidic residues" evidence="2">
    <location>
        <begin position="265"/>
        <end position="298"/>
    </location>
</feature>
<dbReference type="InterPro" id="IPR013083">
    <property type="entry name" value="Znf_RING/FYVE/PHD"/>
</dbReference>
<keyword evidence="1" id="KW-0479">Metal-binding</keyword>
<dbReference type="Pfam" id="PF13639">
    <property type="entry name" value="zf-RING_2"/>
    <property type="match status" value="1"/>
</dbReference>
<dbReference type="OrthoDB" id="8062037at2759"/>
<dbReference type="SMART" id="SM00184">
    <property type="entry name" value="RING"/>
    <property type="match status" value="1"/>
</dbReference>
<dbReference type="SUPFAM" id="SSF57850">
    <property type="entry name" value="RING/U-box"/>
    <property type="match status" value="1"/>
</dbReference>
<sequence length="298" mass="33895">MASPNQAGPRIVETFWPVLRSILEKEEHENQDFNLVCSICYDDTVVCPQSHQAEDGREHHGATVLPCGHIFGKKCISTLFAYNETPSCPTCRTPLQHTTCGHSHPGMAMPHEKSSLSSLPATISEGGKISGKCVECWLHVMIQQLSLKANMYISCTTPRPADTHVGVSVQIAGQRWNPIPHFPEFHKFVAVQDLVMTRFLKELCQYGARKMRQMYATEWMSGDLTGVEFHTYFYQMELPVYIRRIIVTYDYPAVCEDHGNRLNYDVDEDDNSDDDDDDDDDRDGEETDDTEYSDDEEE</sequence>
<dbReference type="PROSITE" id="PS50089">
    <property type="entry name" value="ZF_RING_2"/>
    <property type="match status" value="1"/>
</dbReference>
<keyword evidence="5" id="KW-1185">Reference proteome</keyword>
<reference evidence="4" key="1">
    <citation type="journal article" date="2020" name="BMC Genomics">
        <title>Correction to: Identification and distribution of gene clusters required for synthesis of sphingolipid metabolism inhibitors in diverse species of the filamentous fungus Fusarium.</title>
        <authorList>
            <person name="Kim H.S."/>
            <person name="Lohmar J.M."/>
            <person name="Busman M."/>
            <person name="Brown D.W."/>
            <person name="Naumann T.A."/>
            <person name="Divon H.H."/>
            <person name="Lysoe E."/>
            <person name="Uhlig S."/>
            <person name="Proctor R.H."/>
        </authorList>
    </citation>
    <scope>NUCLEOTIDE SEQUENCE</scope>
    <source>
        <strain evidence="4">NRRL 22465</strain>
    </source>
</reference>
<evidence type="ECO:0000256" key="1">
    <source>
        <dbReference type="PROSITE-ProRule" id="PRU00175"/>
    </source>
</evidence>
<gene>
    <name evidence="4" type="ORF">FZEAL_6027</name>
</gene>
<dbReference type="Gene3D" id="3.30.70.2850">
    <property type="match status" value="1"/>
</dbReference>
<dbReference type="EMBL" id="JABEYC010000435">
    <property type="protein sequence ID" value="KAF4977463.1"/>
    <property type="molecule type" value="Genomic_DNA"/>
</dbReference>
<proteinExistence type="predicted"/>
<evidence type="ECO:0000259" key="3">
    <source>
        <dbReference type="PROSITE" id="PS50089"/>
    </source>
</evidence>
<feature type="domain" description="RING-type" evidence="3">
    <location>
        <begin position="37"/>
        <end position="92"/>
    </location>
</feature>
<evidence type="ECO:0000256" key="2">
    <source>
        <dbReference type="SAM" id="MobiDB-lite"/>
    </source>
</evidence>
<accession>A0A8H4UIR0</accession>
<evidence type="ECO:0000313" key="5">
    <source>
        <dbReference type="Proteomes" id="UP000635477"/>
    </source>
</evidence>
<evidence type="ECO:0000313" key="4">
    <source>
        <dbReference type="EMBL" id="KAF4977463.1"/>
    </source>
</evidence>
<keyword evidence="1" id="KW-0862">Zinc</keyword>
<comment type="caution">
    <text evidence="4">The sequence shown here is derived from an EMBL/GenBank/DDBJ whole genome shotgun (WGS) entry which is preliminary data.</text>
</comment>
<name>A0A8H4UIR0_9HYPO</name>
<dbReference type="AlphaFoldDB" id="A0A8H4UIR0"/>
<protein>
    <recommendedName>
        <fullName evidence="3">RING-type domain-containing protein</fullName>
    </recommendedName>
</protein>